<evidence type="ECO:0000313" key="4">
    <source>
        <dbReference type="Proteomes" id="UP000196158"/>
    </source>
</evidence>
<sequence length="652" mass="70899">MLFFTTLYAFLSVLIFDQVIATITTSNIGTLNFQPGMAVRLYKTSLTGDETYTERQAYLEKLQYLTDGELLAQKAGSNIFTSNRIKYLMNEVFGFYISPDDHDMVVEFRGFFKPPKTGSLRLNSALSPTRDCDKEYAFQMETDYWVWRQNIFLNQTDQGVLCTWNNSVNWAYLEATKVNELQVRSSGFSSGKFLSSGYYYEGSYYQIRMGVLVNGDAFNNVFTFTIGDTTYQFSDKYFYYEPNEDFITNDGNRNNVFPSNCPVFDDETLVDSEIVPPTTVYPNQCPVTSSSTSEIESSSTDEMSSTIETSFEPSSVVTSSVSEVVSTSDVYTSDPVTSDFSTSEIYSSDSLSSDTSTTDTESSAPSVTSSITHSSSSYESSTSEADSSIEASSTNYITTDLETSTIISSMDITSTTMSTTDSLASGTSSLATDPLSSITSETSFSSLTVTTSEASMHSNEESYSSELTIQSSTTADPAVSVSSMNPGDCISTTASSISTSSSGITEDKAFDQTSFITTMTKSVTTTTFNAMDKSSKDPIDVSRSSSPLVLETTVQMDGTTITRTATVSNTVDKSNDKDTWLHDSTTTLYSDNDDSQTATLAGPCETGCETCISSVITPPPSTSISLDNFEGQAARVSLEPIIIGLLLIIGIM</sequence>
<proteinExistence type="predicted"/>
<feature type="region of interest" description="Disordered" evidence="1">
    <location>
        <begin position="280"/>
        <end position="313"/>
    </location>
</feature>
<reference evidence="3 4" key="1">
    <citation type="submission" date="2017-04" db="EMBL/GenBank/DDBJ databases">
        <authorList>
            <person name="Afonso C.L."/>
            <person name="Miller P.J."/>
            <person name="Scott M.A."/>
            <person name="Spackman E."/>
            <person name="Goraichik I."/>
            <person name="Dimitrov K.M."/>
            <person name="Suarez D.L."/>
            <person name="Swayne D.E."/>
        </authorList>
    </citation>
    <scope>NUCLEOTIDE SEQUENCE [LARGE SCALE GENOMIC DNA]</scope>
</reference>
<feature type="region of interest" description="Disordered" evidence="1">
    <location>
        <begin position="417"/>
        <end position="436"/>
    </location>
</feature>
<dbReference type="AlphaFoldDB" id="A0A1X7RB97"/>
<feature type="signal peptide" evidence="2">
    <location>
        <begin position="1"/>
        <end position="21"/>
    </location>
</feature>
<keyword evidence="4" id="KW-1185">Reference proteome</keyword>
<feature type="compositionally biased region" description="Polar residues" evidence="1">
    <location>
        <begin position="423"/>
        <end position="435"/>
    </location>
</feature>
<evidence type="ECO:0000313" key="3">
    <source>
        <dbReference type="EMBL" id="SMN22874.1"/>
    </source>
</evidence>
<feature type="region of interest" description="Disordered" evidence="1">
    <location>
        <begin position="452"/>
        <end position="486"/>
    </location>
</feature>
<dbReference type="OrthoDB" id="4071849at2759"/>
<feature type="compositionally biased region" description="Low complexity" evidence="1">
    <location>
        <begin position="288"/>
        <end position="313"/>
    </location>
</feature>
<accession>A0A1X7RB97</accession>
<feature type="region of interest" description="Disordered" evidence="1">
    <location>
        <begin position="327"/>
        <end position="390"/>
    </location>
</feature>
<keyword evidence="2" id="KW-0732">Signal</keyword>
<dbReference type="EMBL" id="FXLY01000015">
    <property type="protein sequence ID" value="SMN22874.1"/>
    <property type="molecule type" value="Genomic_DNA"/>
</dbReference>
<evidence type="ECO:0000256" key="1">
    <source>
        <dbReference type="SAM" id="MobiDB-lite"/>
    </source>
</evidence>
<name>A0A1X7RB97_9SACH</name>
<organism evidence="3 4">
    <name type="scientific">Maudiozyma saulgeensis</name>
    <dbReference type="NCBI Taxonomy" id="1789683"/>
    <lineage>
        <taxon>Eukaryota</taxon>
        <taxon>Fungi</taxon>
        <taxon>Dikarya</taxon>
        <taxon>Ascomycota</taxon>
        <taxon>Saccharomycotina</taxon>
        <taxon>Saccharomycetes</taxon>
        <taxon>Saccharomycetales</taxon>
        <taxon>Saccharomycetaceae</taxon>
        <taxon>Maudiozyma</taxon>
    </lineage>
</organism>
<evidence type="ECO:0000256" key="2">
    <source>
        <dbReference type="SAM" id="SignalP"/>
    </source>
</evidence>
<gene>
    <name evidence="3" type="ORF">KASA_0D00297G</name>
</gene>
<feature type="chain" id="PRO_5010873026" description="Flo11 domain-containing protein" evidence="2">
    <location>
        <begin position="22"/>
        <end position="652"/>
    </location>
</feature>
<feature type="compositionally biased region" description="Polar residues" evidence="1">
    <location>
        <begin position="452"/>
        <end position="485"/>
    </location>
</feature>
<evidence type="ECO:0008006" key="5">
    <source>
        <dbReference type="Google" id="ProtNLM"/>
    </source>
</evidence>
<dbReference type="Proteomes" id="UP000196158">
    <property type="component" value="Unassembled WGS sequence"/>
</dbReference>
<protein>
    <recommendedName>
        <fullName evidence="5">Flo11 domain-containing protein</fullName>
    </recommendedName>
</protein>